<evidence type="ECO:0000256" key="1">
    <source>
        <dbReference type="SAM" id="Phobius"/>
    </source>
</evidence>
<proteinExistence type="predicted"/>
<dbReference type="EMBL" id="WHJH01000062">
    <property type="protein sequence ID" value="NHZ93101.1"/>
    <property type="molecule type" value="Genomic_DNA"/>
</dbReference>
<dbReference type="PROSITE" id="PS51257">
    <property type="entry name" value="PROKAR_LIPOPROTEIN"/>
    <property type="match status" value="1"/>
</dbReference>
<keyword evidence="1" id="KW-0472">Membrane</keyword>
<name>A0ABX0P2X1_9BURK</name>
<organism evidence="2 3">
    <name type="scientific">Massilia mucilaginosa</name>
    <dbReference type="NCBI Taxonomy" id="2609282"/>
    <lineage>
        <taxon>Bacteria</taxon>
        <taxon>Pseudomonadati</taxon>
        <taxon>Pseudomonadota</taxon>
        <taxon>Betaproteobacteria</taxon>
        <taxon>Burkholderiales</taxon>
        <taxon>Oxalobacteraceae</taxon>
        <taxon>Telluria group</taxon>
        <taxon>Massilia</taxon>
    </lineage>
</organism>
<comment type="caution">
    <text evidence="2">The sequence shown here is derived from an EMBL/GenBank/DDBJ whole genome shotgun (WGS) entry which is preliminary data.</text>
</comment>
<evidence type="ECO:0000313" key="3">
    <source>
        <dbReference type="Proteomes" id="UP000609726"/>
    </source>
</evidence>
<keyword evidence="1" id="KW-0812">Transmembrane</keyword>
<protein>
    <recommendedName>
        <fullName evidence="4">Holin</fullName>
    </recommendedName>
</protein>
<feature type="transmembrane region" description="Helical" evidence="1">
    <location>
        <begin position="42"/>
        <end position="60"/>
    </location>
</feature>
<gene>
    <name evidence="2" type="ORF">F2P45_29430</name>
</gene>
<accession>A0ABX0P2X1</accession>
<reference evidence="2 3" key="1">
    <citation type="submission" date="2019-10" db="EMBL/GenBank/DDBJ databases">
        <title>Taxonomy of Antarctic Massilia spp.: description of Massilia rubra sp. nov., Massilia aquatica sp. nov., Massilia mucilaginosa sp. nov., Massilia frigida sp. nov. isolated from streams, lakes and regoliths.</title>
        <authorList>
            <person name="Holochova P."/>
            <person name="Sedlacek I."/>
            <person name="Kralova S."/>
            <person name="Maslanova I."/>
            <person name="Busse H.-J."/>
            <person name="Stankova E."/>
            <person name="Vrbovska V."/>
            <person name="Kovarovic V."/>
            <person name="Bartak M."/>
            <person name="Svec P."/>
            <person name="Pantucek R."/>
        </authorList>
    </citation>
    <scope>NUCLEOTIDE SEQUENCE [LARGE SCALE GENOMIC DNA]</scope>
    <source>
        <strain evidence="2 3">CCM 8733</strain>
    </source>
</reference>
<sequence>MKEYTWKFWRDVAVICTVVLIVSCAFWLLLHTYYRDRMPTVVQDWAPVFTFVVTTWFFIAHRRKNPPQE</sequence>
<dbReference type="RefSeq" id="WP_166881791.1">
    <property type="nucleotide sequence ID" value="NZ_WHJH01000062.1"/>
</dbReference>
<keyword evidence="3" id="KW-1185">Reference proteome</keyword>
<evidence type="ECO:0008006" key="4">
    <source>
        <dbReference type="Google" id="ProtNLM"/>
    </source>
</evidence>
<dbReference type="Proteomes" id="UP000609726">
    <property type="component" value="Unassembled WGS sequence"/>
</dbReference>
<keyword evidence="1" id="KW-1133">Transmembrane helix</keyword>
<feature type="transmembrane region" description="Helical" evidence="1">
    <location>
        <begin position="12"/>
        <end position="30"/>
    </location>
</feature>
<evidence type="ECO:0000313" key="2">
    <source>
        <dbReference type="EMBL" id="NHZ93101.1"/>
    </source>
</evidence>